<accession>A0A249PFD9</accession>
<dbReference type="AlphaFoldDB" id="A0A249PFD9"/>
<name>A0A249PFD9_9HYPH</name>
<dbReference type="EMBL" id="CP023067">
    <property type="protein sequence ID" value="ASY64485.1"/>
    <property type="molecule type" value="Genomic_DNA"/>
</dbReference>
<keyword evidence="2" id="KW-1185">Reference proteome</keyword>
<dbReference type="KEGG" id="esj:SJ05684_c30610"/>
<proteinExistence type="predicted"/>
<sequence length="91" mass="10537">MEHVEALFKEYEDARNEVEAAPAGERCWRRARRRETDALHALLSYQDKSVSAFKIRADCIQAIIERDNLCRRNFGADGDAFEVFINSVARF</sequence>
<organism evidence="1 2">
    <name type="scientific">Sinorhizobium sojae CCBAU 05684</name>
    <dbReference type="NCBI Taxonomy" id="716928"/>
    <lineage>
        <taxon>Bacteria</taxon>
        <taxon>Pseudomonadati</taxon>
        <taxon>Pseudomonadota</taxon>
        <taxon>Alphaproteobacteria</taxon>
        <taxon>Hyphomicrobiales</taxon>
        <taxon>Rhizobiaceae</taxon>
        <taxon>Sinorhizobium/Ensifer group</taxon>
        <taxon>Sinorhizobium</taxon>
    </lineage>
</organism>
<dbReference type="Proteomes" id="UP000217211">
    <property type="component" value="Chromosome"/>
</dbReference>
<protein>
    <submittedName>
        <fullName evidence="1">Uncharacterized protein</fullName>
    </submittedName>
</protein>
<evidence type="ECO:0000313" key="1">
    <source>
        <dbReference type="EMBL" id="ASY64485.1"/>
    </source>
</evidence>
<evidence type="ECO:0000313" key="2">
    <source>
        <dbReference type="Proteomes" id="UP000217211"/>
    </source>
</evidence>
<dbReference type="RefSeq" id="WP_034853166.1">
    <property type="nucleotide sequence ID" value="NZ_AJQT01000025.1"/>
</dbReference>
<reference evidence="1 2" key="1">
    <citation type="submission" date="2017-08" db="EMBL/GenBank/DDBJ databases">
        <title>Multipartite genome sequences of Sinorhizobium species nodulating soybeans.</title>
        <authorList>
            <person name="Tian C.F."/>
        </authorList>
    </citation>
    <scope>NUCLEOTIDE SEQUENCE [LARGE SCALE GENOMIC DNA]</scope>
    <source>
        <strain evidence="1 2">CCBAU 05684</strain>
    </source>
</reference>
<gene>
    <name evidence="1" type="ORF">SJ05684_c30610</name>
</gene>